<feature type="non-terminal residue" evidence="1">
    <location>
        <position position="1"/>
    </location>
</feature>
<dbReference type="Gene3D" id="3.15.10.30">
    <property type="entry name" value="Haemolymph juvenile hormone binding protein"/>
    <property type="match status" value="1"/>
</dbReference>
<reference evidence="1 2" key="1">
    <citation type="journal article" date="2015" name="Genome Biol. Evol.">
        <title>The genome of winter moth (Operophtera brumata) provides a genomic perspective on sexual dimorphism and phenology.</title>
        <authorList>
            <person name="Derks M.F."/>
            <person name="Smit S."/>
            <person name="Salis L."/>
            <person name="Schijlen E."/>
            <person name="Bossers A."/>
            <person name="Mateman C."/>
            <person name="Pijl A.S."/>
            <person name="de Ridder D."/>
            <person name="Groenen M.A."/>
            <person name="Visser M.E."/>
            <person name="Megens H.J."/>
        </authorList>
    </citation>
    <scope>NUCLEOTIDE SEQUENCE [LARGE SCALE GENOMIC DNA]</scope>
    <source>
        <strain evidence="1">WM2013NL</strain>
        <tissue evidence="1">Head and thorax</tissue>
    </source>
</reference>
<name>A0A0L7L2J4_OPEBR</name>
<evidence type="ECO:0000313" key="1">
    <source>
        <dbReference type="EMBL" id="KOB69561.1"/>
    </source>
</evidence>
<keyword evidence="2" id="KW-1185">Reference proteome</keyword>
<dbReference type="Proteomes" id="UP000037510">
    <property type="component" value="Unassembled WGS sequence"/>
</dbReference>
<proteinExistence type="predicted"/>
<evidence type="ECO:0000313" key="2">
    <source>
        <dbReference type="Proteomes" id="UP000037510"/>
    </source>
</evidence>
<protein>
    <submittedName>
        <fullName evidence="1">Takeout/JHBP like protein</fullName>
    </submittedName>
</protein>
<dbReference type="AlphaFoldDB" id="A0A0L7L2J4"/>
<dbReference type="InterPro" id="IPR038606">
    <property type="entry name" value="To_sf"/>
</dbReference>
<organism evidence="1 2">
    <name type="scientific">Operophtera brumata</name>
    <name type="common">Winter moth</name>
    <name type="synonym">Phalaena brumata</name>
    <dbReference type="NCBI Taxonomy" id="104452"/>
    <lineage>
        <taxon>Eukaryota</taxon>
        <taxon>Metazoa</taxon>
        <taxon>Ecdysozoa</taxon>
        <taxon>Arthropoda</taxon>
        <taxon>Hexapoda</taxon>
        <taxon>Insecta</taxon>
        <taxon>Pterygota</taxon>
        <taxon>Neoptera</taxon>
        <taxon>Endopterygota</taxon>
        <taxon>Lepidoptera</taxon>
        <taxon>Glossata</taxon>
        <taxon>Ditrysia</taxon>
        <taxon>Geometroidea</taxon>
        <taxon>Geometridae</taxon>
        <taxon>Larentiinae</taxon>
        <taxon>Operophtera</taxon>
    </lineage>
</organism>
<accession>A0A0L7L2J4</accession>
<comment type="caution">
    <text evidence="1">The sequence shown here is derived from an EMBL/GenBank/DDBJ whole genome shotgun (WGS) entry which is preliminary data.</text>
</comment>
<dbReference type="EMBL" id="JTDY01003433">
    <property type="protein sequence ID" value="KOB69561.1"/>
    <property type="molecule type" value="Genomic_DNA"/>
</dbReference>
<gene>
    <name evidence="1" type="ORF">OBRU01_16761</name>
</gene>
<sequence>LATPSFIDGIPEFGMDTLDPYHIERLNLTLPGGIDLRRQDKAMLDFMNSNWRMIAEEFGNPMVDYGVARVMKNLRRLLKIIPLNQIILEPVDL</sequence>